<organism evidence="7 8">
    <name type="scientific">Aquibacillus koreensis</name>
    <dbReference type="NCBI Taxonomy" id="279446"/>
    <lineage>
        <taxon>Bacteria</taxon>
        <taxon>Bacillati</taxon>
        <taxon>Bacillota</taxon>
        <taxon>Bacilli</taxon>
        <taxon>Bacillales</taxon>
        <taxon>Bacillaceae</taxon>
        <taxon>Aquibacillus</taxon>
    </lineage>
</organism>
<accession>A0A9X4AGT1</accession>
<keyword evidence="4 6" id="KW-1133">Transmembrane helix</keyword>
<comment type="caution">
    <text evidence="7">The sequence shown here is derived from an EMBL/GenBank/DDBJ whole genome shotgun (WGS) entry which is preliminary data.</text>
</comment>
<keyword evidence="5 6" id="KW-0472">Membrane</keyword>
<evidence type="ECO:0000256" key="3">
    <source>
        <dbReference type="ARBA" id="ARBA00022692"/>
    </source>
</evidence>
<evidence type="ECO:0000313" key="8">
    <source>
        <dbReference type="Proteomes" id="UP001145072"/>
    </source>
</evidence>
<evidence type="ECO:0000313" key="7">
    <source>
        <dbReference type="EMBL" id="MDC3419246.1"/>
    </source>
</evidence>
<dbReference type="InterPro" id="IPR014227">
    <property type="entry name" value="YtvI-like"/>
</dbReference>
<dbReference type="EMBL" id="JAMQJZ010000001">
    <property type="protein sequence ID" value="MDC3419246.1"/>
    <property type="molecule type" value="Genomic_DNA"/>
</dbReference>
<gene>
    <name evidence="7" type="primary">ytvI</name>
    <name evidence="7" type="ORF">NC661_02490</name>
</gene>
<evidence type="ECO:0000256" key="1">
    <source>
        <dbReference type="ARBA" id="ARBA00004141"/>
    </source>
</evidence>
<dbReference type="RefSeq" id="WP_259870729.1">
    <property type="nucleotide sequence ID" value="NZ_JAMQJZ010000001.1"/>
</dbReference>
<evidence type="ECO:0000256" key="6">
    <source>
        <dbReference type="SAM" id="Phobius"/>
    </source>
</evidence>
<comment type="subcellular location">
    <subcellularLocation>
        <location evidence="1">Membrane</location>
        <topology evidence="1">Multi-pass membrane protein</topology>
    </subcellularLocation>
</comment>
<dbReference type="GO" id="GO:0016020">
    <property type="term" value="C:membrane"/>
    <property type="evidence" value="ECO:0007669"/>
    <property type="project" value="UniProtKB-SubCell"/>
</dbReference>
<feature type="transmembrane region" description="Helical" evidence="6">
    <location>
        <begin position="65"/>
        <end position="85"/>
    </location>
</feature>
<keyword evidence="8" id="KW-1185">Reference proteome</keyword>
<sequence>MSLTNIYRMLRLIIVLISVVVIALCLFYITTYTYPFIFAVMIAFILNPVVNFLEFKLNINRPIAVFLSILFVLAFITGIITILVVELINGTTYLAEQIPTHYQALVIFFQELIAEKIIPIYQQIASMFSTLEENQQDVILQNIQDVGENIASQGALLLQQILQNMPKALGNVSNYVTILIFSLLGTFFISKDWYKLKEMFMKHTPELVNTSTSYIIKELKKALFGFVKAQFTLITITGIIVMIGLVILQVEYAFTIAIITAAIDILPYLGTGLVFIPWIVYSFLSGDYFLTIGLSILYVTVVVQRQLMEPKVLSNNIGLNPLATLIALFVGYQIWGFLGLIIGPVLLVVLNTIHRAGVIHYVWLYIKGDEIKKN</sequence>
<comment type="similarity">
    <text evidence="2">Belongs to the autoinducer-2 exporter (AI-2E) (TC 2.A.86) family.</text>
</comment>
<dbReference type="GO" id="GO:0055085">
    <property type="term" value="P:transmembrane transport"/>
    <property type="evidence" value="ECO:0007669"/>
    <property type="project" value="TreeGrafter"/>
</dbReference>
<feature type="transmembrane region" description="Helical" evidence="6">
    <location>
        <begin position="288"/>
        <end position="305"/>
    </location>
</feature>
<dbReference type="InterPro" id="IPR002549">
    <property type="entry name" value="AI-2E-like"/>
</dbReference>
<feature type="transmembrane region" description="Helical" evidence="6">
    <location>
        <begin position="36"/>
        <end position="53"/>
    </location>
</feature>
<dbReference type="Pfam" id="PF01594">
    <property type="entry name" value="AI-2E_transport"/>
    <property type="match status" value="1"/>
</dbReference>
<evidence type="ECO:0000256" key="2">
    <source>
        <dbReference type="ARBA" id="ARBA00009773"/>
    </source>
</evidence>
<feature type="transmembrane region" description="Helical" evidence="6">
    <location>
        <begin position="175"/>
        <end position="194"/>
    </location>
</feature>
<dbReference type="PANTHER" id="PTHR21716">
    <property type="entry name" value="TRANSMEMBRANE PROTEIN"/>
    <property type="match status" value="1"/>
</dbReference>
<protein>
    <submittedName>
        <fullName evidence="7">Sporulation integral membrane protein YtvI</fullName>
    </submittedName>
</protein>
<feature type="transmembrane region" description="Helical" evidence="6">
    <location>
        <begin position="223"/>
        <end position="248"/>
    </location>
</feature>
<dbReference type="Proteomes" id="UP001145072">
    <property type="component" value="Unassembled WGS sequence"/>
</dbReference>
<reference evidence="7" key="1">
    <citation type="submission" date="2022-06" db="EMBL/GenBank/DDBJ databases">
        <title>Aquibacillus sp. a new bacterium isolated from soil saline samples.</title>
        <authorList>
            <person name="Galisteo C."/>
            <person name="De La Haba R."/>
            <person name="Sanchez-Porro C."/>
            <person name="Ventosa A."/>
        </authorList>
    </citation>
    <scope>NUCLEOTIDE SEQUENCE</scope>
    <source>
        <strain evidence="7">JCM 12387</strain>
    </source>
</reference>
<dbReference type="PANTHER" id="PTHR21716:SF68">
    <property type="entry name" value="TRANSPORT PROTEIN YTVI-RELATED"/>
    <property type="match status" value="1"/>
</dbReference>
<feature type="transmembrane region" description="Helical" evidence="6">
    <location>
        <begin position="254"/>
        <end position="281"/>
    </location>
</feature>
<feature type="transmembrane region" description="Helical" evidence="6">
    <location>
        <begin position="12"/>
        <end position="30"/>
    </location>
</feature>
<dbReference type="NCBIfam" id="TIGR02872">
    <property type="entry name" value="spore_ytvI"/>
    <property type="match status" value="1"/>
</dbReference>
<feature type="transmembrane region" description="Helical" evidence="6">
    <location>
        <begin position="325"/>
        <end position="350"/>
    </location>
</feature>
<proteinExistence type="inferred from homology"/>
<name>A0A9X4AGT1_9BACI</name>
<keyword evidence="3 6" id="KW-0812">Transmembrane</keyword>
<evidence type="ECO:0000256" key="5">
    <source>
        <dbReference type="ARBA" id="ARBA00023136"/>
    </source>
</evidence>
<evidence type="ECO:0000256" key="4">
    <source>
        <dbReference type="ARBA" id="ARBA00022989"/>
    </source>
</evidence>
<dbReference type="AlphaFoldDB" id="A0A9X4AGT1"/>